<feature type="domain" description="General secretion pathway GspH" evidence="8">
    <location>
        <begin position="4"/>
        <end position="135"/>
    </location>
</feature>
<evidence type="ECO:0000313" key="9">
    <source>
        <dbReference type="EMBL" id="MCD9096109.1"/>
    </source>
</evidence>
<keyword evidence="10" id="KW-1185">Reference proteome</keyword>
<keyword evidence="3" id="KW-0488">Methylation</keyword>
<name>A0ABS8UBJ9_9GAMM</name>
<evidence type="ECO:0000256" key="1">
    <source>
        <dbReference type="ARBA" id="ARBA00004377"/>
    </source>
</evidence>
<evidence type="ECO:0000256" key="3">
    <source>
        <dbReference type="ARBA" id="ARBA00022481"/>
    </source>
</evidence>
<keyword evidence="2" id="KW-1003">Cell membrane</keyword>
<keyword evidence="6" id="KW-1133">Transmembrane helix</keyword>
<dbReference type="Proteomes" id="UP001430360">
    <property type="component" value="Unassembled WGS sequence"/>
</dbReference>
<dbReference type="EMBL" id="JAJQKU010000001">
    <property type="protein sequence ID" value="MCD9096109.1"/>
    <property type="molecule type" value="Genomic_DNA"/>
</dbReference>
<keyword evidence="4" id="KW-0997">Cell inner membrane</keyword>
<evidence type="ECO:0000256" key="7">
    <source>
        <dbReference type="ARBA" id="ARBA00023136"/>
    </source>
</evidence>
<evidence type="ECO:0000313" key="10">
    <source>
        <dbReference type="Proteomes" id="UP001430360"/>
    </source>
</evidence>
<comment type="subcellular location">
    <subcellularLocation>
        <location evidence="1">Cell inner membrane</location>
        <topology evidence="1">Single-pass membrane protein</topology>
    </subcellularLocation>
</comment>
<dbReference type="Pfam" id="PF12019">
    <property type="entry name" value="GspH"/>
    <property type="match status" value="1"/>
</dbReference>
<keyword evidence="7" id="KW-0472">Membrane</keyword>
<gene>
    <name evidence="9" type="ORF">LTT95_04055</name>
</gene>
<evidence type="ECO:0000259" key="8">
    <source>
        <dbReference type="Pfam" id="PF12019"/>
    </source>
</evidence>
<reference evidence="9" key="1">
    <citation type="submission" date="2021-12" db="EMBL/GenBank/DDBJ databases">
        <authorList>
            <person name="Ulrich A."/>
        </authorList>
    </citation>
    <scope>NUCLEOTIDE SEQUENCE</scope>
    <source>
        <strain evidence="9">A1P009</strain>
    </source>
</reference>
<protein>
    <submittedName>
        <fullName evidence="9">GspH/FimT family pseudopilin</fullName>
    </submittedName>
</protein>
<evidence type="ECO:0000256" key="5">
    <source>
        <dbReference type="ARBA" id="ARBA00022692"/>
    </source>
</evidence>
<evidence type="ECO:0000256" key="2">
    <source>
        <dbReference type="ARBA" id="ARBA00022475"/>
    </source>
</evidence>
<keyword evidence="5" id="KW-0812">Transmembrane</keyword>
<evidence type="ECO:0000256" key="6">
    <source>
        <dbReference type="ARBA" id="ARBA00022989"/>
    </source>
</evidence>
<proteinExistence type="predicted"/>
<organism evidence="9 10">
    <name type="scientific">Luteimonas fraxinea</name>
    <dbReference type="NCBI Taxonomy" id="2901869"/>
    <lineage>
        <taxon>Bacteria</taxon>
        <taxon>Pseudomonadati</taxon>
        <taxon>Pseudomonadota</taxon>
        <taxon>Gammaproteobacteria</taxon>
        <taxon>Lysobacterales</taxon>
        <taxon>Lysobacteraceae</taxon>
        <taxon>Luteimonas</taxon>
    </lineage>
</organism>
<evidence type="ECO:0000256" key="4">
    <source>
        <dbReference type="ARBA" id="ARBA00022519"/>
    </source>
</evidence>
<dbReference type="InterPro" id="IPR022346">
    <property type="entry name" value="T2SS_GspH"/>
</dbReference>
<dbReference type="Gene3D" id="3.55.40.10">
    <property type="entry name" value="minor pseudopilin epsh domain"/>
    <property type="match status" value="1"/>
</dbReference>
<sequence>MSGASNEFSAALALARTEAIRSTRSAGICGANAAGTACVNSTQWPDGMLIWLNADVAAPDYDAADTLVRFVQGKKGLALSVPVSSATGNAQFRLLFDSRGRLADQPAAGRIATLKSEQCPSGQTLARNFAINAAGQANMTRVNCS</sequence>
<comment type="caution">
    <text evidence="9">The sequence shown here is derived from an EMBL/GenBank/DDBJ whole genome shotgun (WGS) entry which is preliminary data.</text>
</comment>
<reference evidence="9" key="2">
    <citation type="journal article" date="2022" name="Syst. Appl. Microbiol.">
        <title>Physiological and genomic characterisation of Luteimonas fraxinea sp. nov., a bacterial species associated with trees tolerant to ash dieback.</title>
        <authorList>
            <person name="Ulrich K."/>
            <person name="Becker R."/>
            <person name="Behrendt U."/>
            <person name="Kube M."/>
            <person name="Schneck V."/>
            <person name="Ulrich A."/>
        </authorList>
    </citation>
    <scope>NUCLEOTIDE SEQUENCE</scope>
    <source>
        <strain evidence="9">A1P009</strain>
    </source>
</reference>
<accession>A0ABS8UBJ9</accession>